<dbReference type="InParanoid" id="A0A0V0R250"/>
<dbReference type="Proteomes" id="UP000054937">
    <property type="component" value="Unassembled WGS sequence"/>
</dbReference>
<gene>
    <name evidence="1" type="ORF">PPERSA_07709</name>
</gene>
<keyword evidence="2" id="KW-1185">Reference proteome</keyword>
<dbReference type="AlphaFoldDB" id="A0A0V0R250"/>
<sequence>MEQVKQIKDIKFTVNHIKSLINQRINQIQNSHQSIQKDQLYQELKQISYNLIDISKQCEQLKFIELLPKNNLPQLQLINEKLQIDKLDVDKQNYIDEVLPLFMKDKIFEQQRYDIKAIYSEILQMKKNMQNQEILLDKIGFIKQTIFDCMLFHQEQISREIKLERDPDSQIFNFQMAEEVEMLQQSLKDINNVIEFQNDNNHKQINNDIKKLITNFL</sequence>
<proteinExistence type="predicted"/>
<evidence type="ECO:0000313" key="1">
    <source>
        <dbReference type="EMBL" id="KRX08229.1"/>
    </source>
</evidence>
<accession>A0A0V0R250</accession>
<reference evidence="1 2" key="1">
    <citation type="journal article" date="2015" name="Sci. Rep.">
        <title>Genome of the facultative scuticociliatosis pathogen Pseudocohnilembus persalinus provides insight into its virulence through horizontal gene transfer.</title>
        <authorList>
            <person name="Xiong J."/>
            <person name="Wang G."/>
            <person name="Cheng J."/>
            <person name="Tian M."/>
            <person name="Pan X."/>
            <person name="Warren A."/>
            <person name="Jiang C."/>
            <person name="Yuan D."/>
            <person name="Miao W."/>
        </authorList>
    </citation>
    <scope>NUCLEOTIDE SEQUENCE [LARGE SCALE GENOMIC DNA]</scope>
    <source>
        <strain evidence="1">36N120E</strain>
    </source>
</reference>
<name>A0A0V0R250_PSEPJ</name>
<evidence type="ECO:0000313" key="2">
    <source>
        <dbReference type="Proteomes" id="UP000054937"/>
    </source>
</evidence>
<comment type="caution">
    <text evidence="1">The sequence shown here is derived from an EMBL/GenBank/DDBJ whole genome shotgun (WGS) entry which is preliminary data.</text>
</comment>
<dbReference type="EMBL" id="LDAU01000068">
    <property type="protein sequence ID" value="KRX08229.1"/>
    <property type="molecule type" value="Genomic_DNA"/>
</dbReference>
<protein>
    <submittedName>
        <fullName evidence="1">Uncharacterized protein</fullName>
    </submittedName>
</protein>
<organism evidence="1 2">
    <name type="scientific">Pseudocohnilembus persalinus</name>
    <name type="common">Ciliate</name>
    <dbReference type="NCBI Taxonomy" id="266149"/>
    <lineage>
        <taxon>Eukaryota</taxon>
        <taxon>Sar</taxon>
        <taxon>Alveolata</taxon>
        <taxon>Ciliophora</taxon>
        <taxon>Intramacronucleata</taxon>
        <taxon>Oligohymenophorea</taxon>
        <taxon>Scuticociliatia</taxon>
        <taxon>Philasterida</taxon>
        <taxon>Pseudocohnilembidae</taxon>
        <taxon>Pseudocohnilembus</taxon>
    </lineage>
</organism>